<dbReference type="Proteomes" id="UP000656077">
    <property type="component" value="Unassembled WGS sequence"/>
</dbReference>
<dbReference type="EMBL" id="WSRQ01000011">
    <property type="protein sequence ID" value="MVX63784.1"/>
    <property type="molecule type" value="Genomic_DNA"/>
</dbReference>
<protein>
    <submittedName>
        <fullName evidence="2">Sulfurtransferase-like selenium metabolism protein YedF</fullName>
    </submittedName>
</protein>
<gene>
    <name evidence="2" type="primary">yedF</name>
    <name evidence="2" type="ORF">GKZ28_08760</name>
</gene>
<dbReference type="Pfam" id="PF02635">
    <property type="entry name" value="DsrE"/>
    <property type="match status" value="1"/>
</dbReference>
<dbReference type="SUPFAM" id="SSF64307">
    <property type="entry name" value="SirA-like"/>
    <property type="match status" value="1"/>
</dbReference>
<organism evidence="2 3">
    <name type="scientific">Clostridium chromiireducens</name>
    <dbReference type="NCBI Taxonomy" id="225345"/>
    <lineage>
        <taxon>Bacteria</taxon>
        <taxon>Bacillati</taxon>
        <taxon>Bacillota</taxon>
        <taxon>Clostridia</taxon>
        <taxon>Eubacteriales</taxon>
        <taxon>Clostridiaceae</taxon>
        <taxon>Clostridium</taxon>
    </lineage>
</organism>
<reference evidence="2" key="1">
    <citation type="submission" date="2019-12" db="EMBL/GenBank/DDBJ databases">
        <title>Microbes associate with the intestines of laboratory mice.</title>
        <authorList>
            <person name="Navarre W."/>
            <person name="Wong E."/>
        </authorList>
    </citation>
    <scope>NUCLEOTIDE SEQUENCE</scope>
    <source>
        <strain evidence="2">NM79_F5</strain>
    </source>
</reference>
<proteinExistence type="predicted"/>
<dbReference type="SUPFAM" id="SSF75169">
    <property type="entry name" value="DsrEFH-like"/>
    <property type="match status" value="1"/>
</dbReference>
<dbReference type="AlphaFoldDB" id="A0A964RLC8"/>
<dbReference type="NCBIfam" id="TIGR03527">
    <property type="entry name" value="selenium_YedF"/>
    <property type="match status" value="1"/>
</dbReference>
<dbReference type="InterPro" id="IPR036868">
    <property type="entry name" value="TusA-like_sf"/>
</dbReference>
<evidence type="ECO:0000313" key="3">
    <source>
        <dbReference type="Proteomes" id="UP000656077"/>
    </source>
</evidence>
<dbReference type="Gene3D" id="3.40.1260.10">
    <property type="entry name" value="DsrEFH-like"/>
    <property type="match status" value="1"/>
</dbReference>
<dbReference type="Pfam" id="PF01206">
    <property type="entry name" value="TusA"/>
    <property type="match status" value="1"/>
</dbReference>
<sequence>MNNVIDAKGKECPMPVIMAKKEIDSGNNSFVVEVDNNIAVQNLKKLANSQGFVVSIEEENNLFKVYFSKHLDKLNKEEKAEVSNETSDKLEENKTEIGNWSVFIGKEIIGAGNEELGKSLIKMYLYTISESDDLPKSILFMNDGVKVPTLNHQAVEHLRDLETKGVEILVCGACLNFYGLEEKLRVGKISNMYDITKCMKEASKVITL</sequence>
<dbReference type="RefSeq" id="WP_160358880.1">
    <property type="nucleotide sequence ID" value="NZ_WSRQ01000011.1"/>
</dbReference>
<comment type="caution">
    <text evidence="2">The sequence shown here is derived from an EMBL/GenBank/DDBJ whole genome shotgun (WGS) entry which is preliminary data.</text>
</comment>
<dbReference type="Gene3D" id="3.30.110.40">
    <property type="entry name" value="TusA-like domain"/>
    <property type="match status" value="1"/>
</dbReference>
<dbReference type="InterPro" id="IPR001455">
    <property type="entry name" value="TusA-like"/>
</dbReference>
<name>A0A964RLC8_9CLOT</name>
<dbReference type="InterPro" id="IPR003787">
    <property type="entry name" value="Sulphur_relay_DsrE/F-like"/>
</dbReference>
<dbReference type="InterPro" id="IPR019870">
    <property type="entry name" value="Se_metab_YedF"/>
</dbReference>
<accession>A0A964RLC8</accession>
<feature type="domain" description="UPF0033" evidence="1">
    <location>
        <begin position="4"/>
        <end position="69"/>
    </location>
</feature>
<evidence type="ECO:0000313" key="2">
    <source>
        <dbReference type="EMBL" id="MVX63784.1"/>
    </source>
</evidence>
<dbReference type="InterPro" id="IPR027396">
    <property type="entry name" value="DsrEFH-like"/>
</dbReference>
<evidence type="ECO:0000259" key="1">
    <source>
        <dbReference type="Pfam" id="PF01206"/>
    </source>
</evidence>